<organism evidence="2 3">
    <name type="scientific">Lophiotrema nucula</name>
    <dbReference type="NCBI Taxonomy" id="690887"/>
    <lineage>
        <taxon>Eukaryota</taxon>
        <taxon>Fungi</taxon>
        <taxon>Dikarya</taxon>
        <taxon>Ascomycota</taxon>
        <taxon>Pezizomycotina</taxon>
        <taxon>Dothideomycetes</taxon>
        <taxon>Pleosporomycetidae</taxon>
        <taxon>Pleosporales</taxon>
        <taxon>Lophiotremataceae</taxon>
        <taxon>Lophiotrema</taxon>
    </lineage>
</organism>
<gene>
    <name evidence="2" type="ORF">BDV96DRAFT_565941</name>
</gene>
<evidence type="ECO:0000256" key="1">
    <source>
        <dbReference type="SAM" id="MobiDB-lite"/>
    </source>
</evidence>
<keyword evidence="3" id="KW-1185">Reference proteome</keyword>
<feature type="compositionally biased region" description="Gly residues" evidence="1">
    <location>
        <begin position="80"/>
        <end position="96"/>
    </location>
</feature>
<dbReference type="Proteomes" id="UP000799770">
    <property type="component" value="Unassembled WGS sequence"/>
</dbReference>
<feature type="region of interest" description="Disordered" evidence="1">
    <location>
        <begin position="48"/>
        <end position="109"/>
    </location>
</feature>
<dbReference type="OrthoDB" id="3833686at2759"/>
<dbReference type="AlphaFoldDB" id="A0A6A5ZMN7"/>
<feature type="compositionally biased region" description="Low complexity" evidence="1">
    <location>
        <begin position="49"/>
        <end position="59"/>
    </location>
</feature>
<evidence type="ECO:0000313" key="2">
    <source>
        <dbReference type="EMBL" id="KAF2120940.1"/>
    </source>
</evidence>
<protein>
    <submittedName>
        <fullName evidence="2">Uncharacterized protein</fullName>
    </submittedName>
</protein>
<accession>A0A6A5ZMN7</accession>
<feature type="compositionally biased region" description="Basic and acidic residues" evidence="1">
    <location>
        <begin position="68"/>
        <end position="77"/>
    </location>
</feature>
<reference evidence="2" key="1">
    <citation type="journal article" date="2020" name="Stud. Mycol.">
        <title>101 Dothideomycetes genomes: a test case for predicting lifestyles and emergence of pathogens.</title>
        <authorList>
            <person name="Haridas S."/>
            <person name="Albert R."/>
            <person name="Binder M."/>
            <person name="Bloem J."/>
            <person name="Labutti K."/>
            <person name="Salamov A."/>
            <person name="Andreopoulos B."/>
            <person name="Baker S."/>
            <person name="Barry K."/>
            <person name="Bills G."/>
            <person name="Bluhm B."/>
            <person name="Cannon C."/>
            <person name="Castanera R."/>
            <person name="Culley D."/>
            <person name="Daum C."/>
            <person name="Ezra D."/>
            <person name="Gonzalez J."/>
            <person name="Henrissat B."/>
            <person name="Kuo A."/>
            <person name="Liang C."/>
            <person name="Lipzen A."/>
            <person name="Lutzoni F."/>
            <person name="Magnuson J."/>
            <person name="Mondo S."/>
            <person name="Nolan M."/>
            <person name="Ohm R."/>
            <person name="Pangilinan J."/>
            <person name="Park H.-J."/>
            <person name="Ramirez L."/>
            <person name="Alfaro M."/>
            <person name="Sun H."/>
            <person name="Tritt A."/>
            <person name="Yoshinaga Y."/>
            <person name="Zwiers L.-H."/>
            <person name="Turgeon B."/>
            <person name="Goodwin S."/>
            <person name="Spatafora J."/>
            <person name="Crous P."/>
            <person name="Grigoriev I."/>
        </authorList>
    </citation>
    <scope>NUCLEOTIDE SEQUENCE</scope>
    <source>
        <strain evidence="2">CBS 627.86</strain>
    </source>
</reference>
<dbReference type="EMBL" id="ML977313">
    <property type="protein sequence ID" value="KAF2120940.1"/>
    <property type="molecule type" value="Genomic_DNA"/>
</dbReference>
<sequence>MSNPQDDLLLSLQSSLRNTLHTFGPDSAQYQSVKYMVEEHIAKTAVLAEQQEQKQQQQQNSARQTSASKEKEGKGEEEGVGIGSGDGSGNRDGSGSGRVMNLAFRPRGR</sequence>
<evidence type="ECO:0000313" key="3">
    <source>
        <dbReference type="Proteomes" id="UP000799770"/>
    </source>
</evidence>
<name>A0A6A5ZMN7_9PLEO</name>
<proteinExistence type="predicted"/>